<sequence>MSDLRNSLTTDNQQLTTNTMTIAHRAADAPAASASAPKPLKVARVACCCKLSDLLPIVLLMHQEAARNNGKFRQPRRAA</sequence>
<name>A0A1I0A971_9BACT</name>
<protein>
    <submittedName>
        <fullName evidence="1">Uncharacterized protein</fullName>
    </submittedName>
</protein>
<dbReference type="EMBL" id="FOHS01000001">
    <property type="protein sequence ID" value="SES90259.1"/>
    <property type="molecule type" value="Genomic_DNA"/>
</dbReference>
<evidence type="ECO:0000313" key="1">
    <source>
        <dbReference type="EMBL" id="SES90259.1"/>
    </source>
</evidence>
<gene>
    <name evidence="1" type="ORF">SAMN04487998_0619</name>
</gene>
<organism evidence="1 2">
    <name type="scientific">Hymenobacter actinosclerus</name>
    <dbReference type="NCBI Taxonomy" id="82805"/>
    <lineage>
        <taxon>Bacteria</taxon>
        <taxon>Pseudomonadati</taxon>
        <taxon>Bacteroidota</taxon>
        <taxon>Cytophagia</taxon>
        <taxon>Cytophagales</taxon>
        <taxon>Hymenobacteraceae</taxon>
        <taxon>Hymenobacter</taxon>
    </lineage>
</organism>
<dbReference type="Proteomes" id="UP000198697">
    <property type="component" value="Unassembled WGS sequence"/>
</dbReference>
<proteinExistence type="predicted"/>
<dbReference type="AlphaFoldDB" id="A0A1I0A971"/>
<accession>A0A1I0A971</accession>
<keyword evidence="2" id="KW-1185">Reference proteome</keyword>
<dbReference type="STRING" id="82805.SAMN04487998_0619"/>
<reference evidence="2" key="1">
    <citation type="submission" date="2016-10" db="EMBL/GenBank/DDBJ databases">
        <authorList>
            <person name="Varghese N."/>
            <person name="Submissions S."/>
        </authorList>
    </citation>
    <scope>NUCLEOTIDE SEQUENCE [LARGE SCALE GENOMIC DNA]</scope>
    <source>
        <strain evidence="2">DSM 15310</strain>
    </source>
</reference>
<evidence type="ECO:0000313" key="2">
    <source>
        <dbReference type="Proteomes" id="UP000198697"/>
    </source>
</evidence>